<dbReference type="RefSeq" id="WP_093660586.1">
    <property type="nucleotide sequence ID" value="NZ_FOET01000009.1"/>
</dbReference>
<organism evidence="1 2">
    <name type="scientific">Streptomyces radiopugnans</name>
    <dbReference type="NCBI Taxonomy" id="403935"/>
    <lineage>
        <taxon>Bacteria</taxon>
        <taxon>Bacillati</taxon>
        <taxon>Actinomycetota</taxon>
        <taxon>Actinomycetes</taxon>
        <taxon>Kitasatosporales</taxon>
        <taxon>Streptomycetaceae</taxon>
        <taxon>Streptomyces</taxon>
    </lineage>
</organism>
<keyword evidence="2" id="KW-1185">Reference proteome</keyword>
<evidence type="ECO:0000313" key="2">
    <source>
        <dbReference type="Proteomes" id="UP000199055"/>
    </source>
</evidence>
<evidence type="ECO:0000313" key="1">
    <source>
        <dbReference type="EMBL" id="SEQ52028.1"/>
    </source>
</evidence>
<dbReference type="Gene3D" id="3.40.50.1010">
    <property type="entry name" value="5'-nuclease"/>
    <property type="match status" value="1"/>
</dbReference>
<dbReference type="Proteomes" id="UP000199055">
    <property type="component" value="Unassembled WGS sequence"/>
</dbReference>
<name>A0A1H9GPX9_9ACTN</name>
<dbReference type="EMBL" id="FOET01000009">
    <property type="protein sequence ID" value="SEQ52028.1"/>
    <property type="molecule type" value="Genomic_DNA"/>
</dbReference>
<reference evidence="1 2" key="1">
    <citation type="submission" date="2016-10" db="EMBL/GenBank/DDBJ databases">
        <authorList>
            <person name="de Groot N.N."/>
        </authorList>
    </citation>
    <scope>NUCLEOTIDE SEQUENCE [LARGE SCALE GENOMIC DNA]</scope>
    <source>
        <strain evidence="1 2">CGMCC 4.3519</strain>
    </source>
</reference>
<accession>A0A1H9GPX9</accession>
<sequence length="91" mass="10101">MAHSARTERETAHLRTGLGCVRRNAEPFERALKVQHEEPPRGCHHTSLLSDLLMAATAEQNGLTVPHCDGDSYTTAEITGRWARRVAEPAR</sequence>
<dbReference type="AlphaFoldDB" id="A0A1H9GPX9"/>
<protein>
    <recommendedName>
        <fullName evidence="3">PIN domain-containing protein</fullName>
    </recommendedName>
</protein>
<evidence type="ECO:0008006" key="3">
    <source>
        <dbReference type="Google" id="ProtNLM"/>
    </source>
</evidence>
<gene>
    <name evidence="1" type="ORF">SAMN05216481_109137</name>
</gene>
<proteinExistence type="predicted"/>